<feature type="binding site" evidence="4">
    <location>
        <position position="98"/>
    </location>
    <ligand>
        <name>Mg(2+)</name>
        <dbReference type="ChEBI" id="CHEBI:18420"/>
        <label>1</label>
        <note>catalytic</note>
    </ligand>
</feature>
<dbReference type="PROSITE" id="PS00630">
    <property type="entry name" value="IMP_2"/>
    <property type="match status" value="1"/>
</dbReference>
<evidence type="ECO:0000256" key="4">
    <source>
        <dbReference type="PIRSR" id="PIRSR600760-2"/>
    </source>
</evidence>
<dbReference type="GO" id="GO:0046872">
    <property type="term" value="F:metal ion binding"/>
    <property type="evidence" value="ECO:0007669"/>
    <property type="project" value="UniProtKB-KW"/>
</dbReference>
<dbReference type="GO" id="GO:0007165">
    <property type="term" value="P:signal transduction"/>
    <property type="evidence" value="ECO:0007669"/>
    <property type="project" value="TreeGrafter"/>
</dbReference>
<feature type="binding site" evidence="4">
    <location>
        <position position="95"/>
    </location>
    <ligand>
        <name>Mg(2+)</name>
        <dbReference type="ChEBI" id="CHEBI:18420"/>
        <label>1</label>
        <note>catalytic</note>
    </ligand>
</feature>
<dbReference type="Proteomes" id="UP000185783">
    <property type="component" value="Unassembled WGS sequence"/>
</dbReference>
<sequence>MKLTPAFYEALINEVRQIAREEIMPRFRNLETTQIDSKTAPDDLVTIADKRSEERLTEAVGRLLPSAAVVGEEAVSDDPSRLSLIDREDICVIVDPVDGTWNYANGLATFGVIIAVTYKGETVFGLLYDPVLDDWICAEKGAGSRFQTAAGHTRKISSLEGPGLLTGMVPLYLLSPDQRLAVGARLSEFNRLNSLRCSCHEYRLVSQGRIGFCLAANLKPWDHAAGALIVEEAGGAAQLITGERYRPTMSEGMLLTAASPQMMEDALSRLRPALQV</sequence>
<comment type="cofactor">
    <cofactor evidence="4">
        <name>Mg(2+)</name>
        <dbReference type="ChEBI" id="CHEBI:18420"/>
    </cofactor>
</comment>
<name>A0A1U7JK54_9HYPH</name>
<accession>A0A1U7JK54</accession>
<evidence type="ECO:0000256" key="2">
    <source>
        <dbReference type="ARBA" id="ARBA00022723"/>
    </source>
</evidence>
<dbReference type="Gene3D" id="3.40.190.80">
    <property type="match status" value="1"/>
</dbReference>
<dbReference type="PRINTS" id="PR00377">
    <property type="entry name" value="IMPHPHTASES"/>
</dbReference>
<evidence type="ECO:0008006" key="7">
    <source>
        <dbReference type="Google" id="ProtNLM"/>
    </source>
</evidence>
<feature type="binding site" evidence="4">
    <location>
        <position position="222"/>
    </location>
    <ligand>
        <name>Mg(2+)</name>
        <dbReference type="ChEBI" id="CHEBI:18420"/>
        <label>1</label>
        <note>catalytic</note>
    </ligand>
</feature>
<dbReference type="AlphaFoldDB" id="A0A1U7JK54"/>
<keyword evidence="3 4" id="KW-0460">Magnesium</keyword>
<protein>
    <recommendedName>
        <fullName evidence="7">Inositol monophosphatase</fullName>
    </recommendedName>
</protein>
<dbReference type="Gene3D" id="3.30.540.10">
    <property type="entry name" value="Fructose-1,6-Bisphosphatase, subunit A, domain 1"/>
    <property type="match status" value="1"/>
</dbReference>
<keyword evidence="6" id="KW-1185">Reference proteome</keyword>
<dbReference type="GO" id="GO:0046854">
    <property type="term" value="P:phosphatidylinositol phosphate biosynthetic process"/>
    <property type="evidence" value="ECO:0007669"/>
    <property type="project" value="InterPro"/>
</dbReference>
<dbReference type="SUPFAM" id="SSF56655">
    <property type="entry name" value="Carbohydrate phosphatase"/>
    <property type="match status" value="1"/>
</dbReference>
<dbReference type="Pfam" id="PF00459">
    <property type="entry name" value="Inositol_P"/>
    <property type="match status" value="1"/>
</dbReference>
<proteinExistence type="inferred from homology"/>
<dbReference type="EMBL" id="LVVZ01000007">
    <property type="protein sequence ID" value="OKL45085.1"/>
    <property type="molecule type" value="Genomic_DNA"/>
</dbReference>
<feature type="binding site" evidence="4">
    <location>
        <position position="72"/>
    </location>
    <ligand>
        <name>Mg(2+)</name>
        <dbReference type="ChEBI" id="CHEBI:18420"/>
        <label>1</label>
        <note>catalytic</note>
    </ligand>
</feature>
<dbReference type="GO" id="GO:0006020">
    <property type="term" value="P:inositol metabolic process"/>
    <property type="evidence" value="ECO:0007669"/>
    <property type="project" value="TreeGrafter"/>
</dbReference>
<evidence type="ECO:0000313" key="6">
    <source>
        <dbReference type="Proteomes" id="UP000185783"/>
    </source>
</evidence>
<dbReference type="InterPro" id="IPR000760">
    <property type="entry name" value="Inositol_monophosphatase-like"/>
</dbReference>
<evidence type="ECO:0000256" key="3">
    <source>
        <dbReference type="ARBA" id="ARBA00022842"/>
    </source>
</evidence>
<comment type="similarity">
    <text evidence="1">Belongs to the inositol monophosphatase superfamily.</text>
</comment>
<gene>
    <name evidence="5" type="ORF">A3843_04855</name>
</gene>
<organism evidence="5 6">
    <name type="scientific">Pseudovibrio exalbescens</name>
    <dbReference type="NCBI Taxonomy" id="197461"/>
    <lineage>
        <taxon>Bacteria</taxon>
        <taxon>Pseudomonadati</taxon>
        <taxon>Pseudomonadota</taxon>
        <taxon>Alphaproteobacteria</taxon>
        <taxon>Hyphomicrobiales</taxon>
        <taxon>Stappiaceae</taxon>
        <taxon>Pseudovibrio</taxon>
    </lineage>
</organism>
<dbReference type="PANTHER" id="PTHR20854">
    <property type="entry name" value="INOSITOL MONOPHOSPHATASE"/>
    <property type="match status" value="1"/>
</dbReference>
<dbReference type="RefSeq" id="WP_028481622.1">
    <property type="nucleotide sequence ID" value="NZ_JAQZAJ010000004.1"/>
</dbReference>
<reference evidence="5 6" key="1">
    <citation type="submission" date="2016-03" db="EMBL/GenBank/DDBJ databases">
        <title>Genome sequence of Nesiotobacter sp. nov., a moderately halophilic alphaproteobacterium isolated from the Yellow Sea, China.</title>
        <authorList>
            <person name="Zhang G."/>
            <person name="Zhang R."/>
        </authorList>
    </citation>
    <scope>NUCLEOTIDE SEQUENCE [LARGE SCALE GENOMIC DNA]</scope>
    <source>
        <strain evidence="5 6">WB1-6</strain>
    </source>
</reference>
<dbReference type="GO" id="GO:0008934">
    <property type="term" value="F:inositol monophosphate 1-phosphatase activity"/>
    <property type="evidence" value="ECO:0007669"/>
    <property type="project" value="TreeGrafter"/>
</dbReference>
<keyword evidence="2 4" id="KW-0479">Metal-binding</keyword>
<dbReference type="InterPro" id="IPR020550">
    <property type="entry name" value="Inositol_monophosphatase_CS"/>
</dbReference>
<comment type="caution">
    <text evidence="5">The sequence shown here is derived from an EMBL/GenBank/DDBJ whole genome shotgun (WGS) entry which is preliminary data.</text>
</comment>
<evidence type="ECO:0000313" key="5">
    <source>
        <dbReference type="EMBL" id="OKL45085.1"/>
    </source>
</evidence>
<dbReference type="PANTHER" id="PTHR20854:SF4">
    <property type="entry name" value="INOSITOL-1-MONOPHOSPHATASE-RELATED"/>
    <property type="match status" value="1"/>
</dbReference>
<dbReference type="STRING" id="197461.A3843_04855"/>
<evidence type="ECO:0000256" key="1">
    <source>
        <dbReference type="ARBA" id="ARBA00009759"/>
    </source>
</evidence>